<comment type="caution">
    <text evidence="9">The sequence shown here is derived from an EMBL/GenBank/DDBJ whole genome shotgun (WGS) entry which is preliminary data.</text>
</comment>
<evidence type="ECO:0000256" key="6">
    <source>
        <dbReference type="ARBA" id="ARBA00022989"/>
    </source>
</evidence>
<evidence type="ECO:0000256" key="7">
    <source>
        <dbReference type="ARBA" id="ARBA00023136"/>
    </source>
</evidence>
<evidence type="ECO:0000313" key="9">
    <source>
        <dbReference type="EMBL" id="KXG42795.1"/>
    </source>
</evidence>
<keyword evidence="6 8" id="KW-1133">Transmembrane helix</keyword>
<evidence type="ECO:0000256" key="5">
    <source>
        <dbReference type="ARBA" id="ARBA00022692"/>
    </source>
</evidence>
<dbReference type="GO" id="GO:0009847">
    <property type="term" value="P:spore germination"/>
    <property type="evidence" value="ECO:0007669"/>
    <property type="project" value="InterPro"/>
</dbReference>
<keyword evidence="4" id="KW-0309">Germination</keyword>
<feature type="transmembrane region" description="Helical" evidence="8">
    <location>
        <begin position="140"/>
        <end position="159"/>
    </location>
</feature>
<feature type="transmembrane region" description="Helical" evidence="8">
    <location>
        <begin position="111"/>
        <end position="128"/>
    </location>
</feature>
<dbReference type="AlphaFoldDB" id="A0A135L1F0"/>
<dbReference type="EMBL" id="LSKU01000001">
    <property type="protein sequence ID" value="KXG42795.1"/>
    <property type="molecule type" value="Genomic_DNA"/>
</dbReference>
<dbReference type="Proteomes" id="UP000070352">
    <property type="component" value="Unassembled WGS sequence"/>
</dbReference>
<keyword evidence="10" id="KW-1185">Reference proteome</keyword>
<dbReference type="InterPro" id="IPR004761">
    <property type="entry name" value="Spore_GerAB"/>
</dbReference>
<comment type="subcellular location">
    <subcellularLocation>
        <location evidence="1">Membrane</location>
        <topology evidence="1">Multi-pass membrane protein</topology>
    </subcellularLocation>
</comment>
<protein>
    <submittedName>
        <fullName evidence="9">Uncharacterized protein</fullName>
    </submittedName>
</protein>
<feature type="transmembrane region" description="Helical" evidence="8">
    <location>
        <begin position="74"/>
        <end position="91"/>
    </location>
</feature>
<evidence type="ECO:0000313" key="10">
    <source>
        <dbReference type="Proteomes" id="UP000070352"/>
    </source>
</evidence>
<feature type="transmembrane region" description="Helical" evidence="8">
    <location>
        <begin position="179"/>
        <end position="202"/>
    </location>
</feature>
<dbReference type="OrthoDB" id="1891864at2"/>
<evidence type="ECO:0000256" key="3">
    <source>
        <dbReference type="ARBA" id="ARBA00022448"/>
    </source>
</evidence>
<evidence type="ECO:0000256" key="1">
    <source>
        <dbReference type="ARBA" id="ARBA00004141"/>
    </source>
</evidence>
<gene>
    <name evidence="9" type="ORF">U473_01165</name>
</gene>
<feature type="transmembrane region" description="Helical" evidence="8">
    <location>
        <begin position="260"/>
        <end position="278"/>
    </location>
</feature>
<dbReference type="PANTHER" id="PTHR34975">
    <property type="entry name" value="SPORE GERMINATION PROTEIN A2"/>
    <property type="match status" value="1"/>
</dbReference>
<evidence type="ECO:0000256" key="4">
    <source>
        <dbReference type="ARBA" id="ARBA00022544"/>
    </source>
</evidence>
<comment type="similarity">
    <text evidence="2">Belongs to the amino acid-polyamine-organocation (APC) superfamily. Spore germination protein (SGP) (TC 2.A.3.9) family.</text>
</comment>
<dbReference type="PANTHER" id="PTHR34975:SF2">
    <property type="entry name" value="SPORE GERMINATION PROTEIN A2"/>
    <property type="match status" value="1"/>
</dbReference>
<dbReference type="GO" id="GO:0016020">
    <property type="term" value="C:membrane"/>
    <property type="evidence" value="ECO:0007669"/>
    <property type="project" value="UniProtKB-SubCell"/>
</dbReference>
<feature type="transmembrane region" description="Helical" evidence="8">
    <location>
        <begin position="214"/>
        <end position="240"/>
    </location>
</feature>
<name>A0A135L1F0_9BACI</name>
<reference evidence="9 10" key="1">
    <citation type="submission" date="2016-02" db="EMBL/GenBank/DDBJ databases">
        <title>Draft Genome for Tepidibacillus decaturensis nov. sp. Strain Z9, an Anaerobic, Moderately Thermophilic and Heterotrophic Bacterium from Deep Subsurface of the Illinois Basin, USA.</title>
        <authorList>
            <person name="Dong Y."/>
            <person name="Chang J.Y."/>
            <person name="Sanford R."/>
            <person name="Fouke B.W."/>
        </authorList>
    </citation>
    <scope>NUCLEOTIDE SEQUENCE [LARGE SCALE GENOMIC DNA]</scope>
    <source>
        <strain evidence="9 10">Z9</strain>
    </source>
</reference>
<keyword evidence="7 8" id="KW-0472">Membrane</keyword>
<dbReference type="STRING" id="1413211.U473_01165"/>
<feature type="transmembrane region" description="Helical" evidence="8">
    <location>
        <begin position="32"/>
        <end position="54"/>
    </location>
</feature>
<sequence>MNINPYQLFTLIVFFESSTAIAVGTGSGAKQAAWIAILIGMFAGIPLFLLYHYLYQKFPEKPLISYSQMILGKYLGWLIGIIYVLYFIYIASRDLRDFGSLVGVTLLGNTPLLIVNMFMIVSVAYAIGKGIEELGRLAEFFFIPTIILSTVFITAFLYFSKVIEWNRLLPFLGDGWKSVLTTAFPLTFTFPFGEMIVFTMILPNLSQKKMALKTGLAGMVFSGLLISSVLVLEIMVLGTYEIQNSLFPLIQTVGLIHIDFLTRLDAIAVIILLFGVFLKFRFFIMQLFLEQQICLK</sequence>
<dbReference type="Pfam" id="PF03845">
    <property type="entry name" value="Spore_permease"/>
    <property type="match status" value="1"/>
</dbReference>
<evidence type="ECO:0000256" key="2">
    <source>
        <dbReference type="ARBA" id="ARBA00007998"/>
    </source>
</evidence>
<dbReference type="RefSeq" id="WP_161937260.1">
    <property type="nucleotide sequence ID" value="NZ_LSKU01000001.1"/>
</dbReference>
<evidence type="ECO:0000256" key="8">
    <source>
        <dbReference type="SAM" id="Phobius"/>
    </source>
</evidence>
<proteinExistence type="inferred from homology"/>
<keyword evidence="5 8" id="KW-0812">Transmembrane</keyword>
<accession>A0A135L1F0</accession>
<organism evidence="9 10">
    <name type="scientific">Tepidibacillus decaturensis</name>
    <dbReference type="NCBI Taxonomy" id="1413211"/>
    <lineage>
        <taxon>Bacteria</taxon>
        <taxon>Bacillati</taxon>
        <taxon>Bacillota</taxon>
        <taxon>Bacilli</taxon>
        <taxon>Bacillales</taxon>
        <taxon>Bacillaceae</taxon>
        <taxon>Tepidibacillus</taxon>
    </lineage>
</organism>
<dbReference type="NCBIfam" id="TIGR00912">
    <property type="entry name" value="2A0309"/>
    <property type="match status" value="1"/>
</dbReference>
<keyword evidence="3" id="KW-0813">Transport</keyword>